<dbReference type="InterPro" id="IPR008250">
    <property type="entry name" value="ATPase_P-typ_transduc_dom_A_sf"/>
</dbReference>
<dbReference type="InterPro" id="IPR023214">
    <property type="entry name" value="HAD_sf"/>
</dbReference>
<dbReference type="PANTHER" id="PTHR43294">
    <property type="entry name" value="SODIUM/POTASSIUM-TRANSPORTING ATPASE SUBUNIT ALPHA"/>
    <property type="match status" value="1"/>
</dbReference>
<dbReference type="SFLD" id="SFLDF00027">
    <property type="entry name" value="p-type_atpase"/>
    <property type="match status" value="1"/>
</dbReference>
<dbReference type="InterPro" id="IPR018303">
    <property type="entry name" value="ATPase_P-typ_P_site"/>
</dbReference>
<keyword evidence="6" id="KW-0067">ATP-binding</keyword>
<feature type="transmembrane region" description="Helical" evidence="12">
    <location>
        <begin position="819"/>
        <end position="838"/>
    </location>
</feature>
<evidence type="ECO:0000256" key="8">
    <source>
        <dbReference type="ARBA" id="ARBA00022967"/>
    </source>
</evidence>
<dbReference type="Gene3D" id="1.20.1110.10">
    <property type="entry name" value="Calcium-transporting ATPase, transmembrane domain"/>
    <property type="match status" value="1"/>
</dbReference>
<dbReference type="GO" id="GO:0005524">
    <property type="term" value="F:ATP binding"/>
    <property type="evidence" value="ECO:0007669"/>
    <property type="project" value="UniProtKB-KW"/>
</dbReference>
<dbReference type="STRING" id="521013.SAMN04488567_3751"/>
<evidence type="ECO:0000256" key="2">
    <source>
        <dbReference type="ARBA" id="ARBA00005675"/>
    </source>
</evidence>
<dbReference type="SFLD" id="SFLDS00003">
    <property type="entry name" value="Haloacid_Dehalogenase"/>
    <property type="match status" value="1"/>
</dbReference>
<evidence type="ECO:0000256" key="3">
    <source>
        <dbReference type="ARBA" id="ARBA00022553"/>
    </source>
</evidence>
<feature type="transmembrane region" description="Helical" evidence="12">
    <location>
        <begin position="858"/>
        <end position="876"/>
    </location>
</feature>
<dbReference type="PROSITE" id="PS00154">
    <property type="entry name" value="ATPASE_E1_E2"/>
    <property type="match status" value="1"/>
</dbReference>
<feature type="transmembrane region" description="Helical" evidence="12">
    <location>
        <begin position="281"/>
        <end position="302"/>
    </location>
</feature>
<dbReference type="AlphaFoldDB" id="A0A1G7JJS0"/>
<evidence type="ECO:0000313" key="14">
    <source>
        <dbReference type="EMBL" id="SDF25105.1"/>
    </source>
</evidence>
<reference evidence="15" key="1">
    <citation type="submission" date="2016-10" db="EMBL/GenBank/DDBJ databases">
        <authorList>
            <person name="Varghese N."/>
            <person name="Submissions S."/>
        </authorList>
    </citation>
    <scope>NUCLEOTIDE SEQUENCE [LARGE SCALE GENOMIC DNA]</scope>
    <source>
        <strain evidence="15">DSM 21424</strain>
    </source>
</reference>
<feature type="transmembrane region" description="Helical" evidence="12">
    <location>
        <begin position="117"/>
        <end position="133"/>
    </location>
</feature>
<evidence type="ECO:0000256" key="1">
    <source>
        <dbReference type="ARBA" id="ARBA00004127"/>
    </source>
</evidence>
<dbReference type="GO" id="GO:1990573">
    <property type="term" value="P:potassium ion import across plasma membrane"/>
    <property type="evidence" value="ECO:0007669"/>
    <property type="project" value="TreeGrafter"/>
</dbReference>
<gene>
    <name evidence="14" type="ORF">SAMN04488567_3751</name>
</gene>
<organism evidence="14 15">
    <name type="scientific">Limimaricola pyoseonensis</name>
    <dbReference type="NCBI Taxonomy" id="521013"/>
    <lineage>
        <taxon>Bacteria</taxon>
        <taxon>Pseudomonadati</taxon>
        <taxon>Pseudomonadota</taxon>
        <taxon>Alphaproteobacteria</taxon>
        <taxon>Rhodobacterales</taxon>
        <taxon>Paracoccaceae</taxon>
        <taxon>Limimaricola</taxon>
    </lineage>
</organism>
<dbReference type="InterPro" id="IPR044492">
    <property type="entry name" value="P_typ_ATPase_HD_dom"/>
</dbReference>
<dbReference type="InterPro" id="IPR004014">
    <property type="entry name" value="ATPase_P-typ_cation-transptr_N"/>
</dbReference>
<keyword evidence="3" id="KW-0597">Phosphoprotein</keyword>
<feature type="compositionally biased region" description="Basic residues" evidence="11">
    <location>
        <begin position="1"/>
        <end position="14"/>
    </location>
</feature>
<name>A0A1G7JJS0_9RHOB</name>
<dbReference type="InterPro" id="IPR059000">
    <property type="entry name" value="ATPase_P-type_domA"/>
</dbReference>
<evidence type="ECO:0000256" key="9">
    <source>
        <dbReference type="ARBA" id="ARBA00022989"/>
    </source>
</evidence>
<dbReference type="FunFam" id="2.70.150.10:FF:000160">
    <property type="entry name" value="Sarcoplasmic/endoplasmic reticulum calcium ATPase 1"/>
    <property type="match status" value="1"/>
</dbReference>
<dbReference type="Pfam" id="PF00690">
    <property type="entry name" value="Cation_ATPase_N"/>
    <property type="match status" value="1"/>
</dbReference>
<accession>A0A1G7JJS0</accession>
<evidence type="ECO:0000256" key="5">
    <source>
        <dbReference type="ARBA" id="ARBA00022741"/>
    </source>
</evidence>
<feature type="transmembrane region" description="Helical" evidence="12">
    <location>
        <begin position="888"/>
        <end position="907"/>
    </location>
</feature>
<evidence type="ECO:0000256" key="4">
    <source>
        <dbReference type="ARBA" id="ARBA00022692"/>
    </source>
</evidence>
<feature type="transmembrane region" description="Helical" evidence="12">
    <location>
        <begin position="789"/>
        <end position="813"/>
    </location>
</feature>
<dbReference type="PRINTS" id="PR00120">
    <property type="entry name" value="HATPASE"/>
</dbReference>
<protein>
    <submittedName>
        <fullName evidence="14">Plasma-membrane calcium-translocating P-type ATPase</fullName>
    </submittedName>
</protein>
<keyword evidence="7" id="KW-0460">Magnesium</keyword>
<keyword evidence="9 12" id="KW-1133">Transmembrane helix</keyword>
<dbReference type="Gene3D" id="3.40.50.1000">
    <property type="entry name" value="HAD superfamily/HAD-like"/>
    <property type="match status" value="1"/>
</dbReference>
<dbReference type="EMBL" id="FNAT01000009">
    <property type="protein sequence ID" value="SDF25105.1"/>
    <property type="molecule type" value="Genomic_DNA"/>
</dbReference>
<dbReference type="GO" id="GO:0012505">
    <property type="term" value="C:endomembrane system"/>
    <property type="evidence" value="ECO:0007669"/>
    <property type="project" value="UniProtKB-SubCell"/>
</dbReference>
<keyword evidence="10 12" id="KW-0472">Membrane</keyword>
<dbReference type="InterPro" id="IPR023298">
    <property type="entry name" value="ATPase_P-typ_TM_dom_sf"/>
</dbReference>
<dbReference type="NCBIfam" id="TIGR01494">
    <property type="entry name" value="ATPase_P-type"/>
    <property type="match status" value="2"/>
</dbReference>
<dbReference type="GO" id="GO:0036376">
    <property type="term" value="P:sodium ion export across plasma membrane"/>
    <property type="evidence" value="ECO:0007669"/>
    <property type="project" value="TreeGrafter"/>
</dbReference>
<evidence type="ECO:0000313" key="15">
    <source>
        <dbReference type="Proteomes" id="UP000198922"/>
    </source>
</evidence>
<keyword evidence="5" id="KW-0547">Nucleotide-binding</keyword>
<dbReference type="Pfam" id="PF13246">
    <property type="entry name" value="Cation_ATPase"/>
    <property type="match status" value="1"/>
</dbReference>
<feature type="transmembrane region" description="Helical" evidence="12">
    <location>
        <begin position="749"/>
        <end position="768"/>
    </location>
</feature>
<dbReference type="InterPro" id="IPR006068">
    <property type="entry name" value="ATPase_P-typ_cation-transptr_C"/>
</dbReference>
<dbReference type="Gene3D" id="2.70.150.10">
    <property type="entry name" value="Calcium-transporting ATPase, cytoplasmic transduction domain A"/>
    <property type="match status" value="1"/>
</dbReference>
<feature type="region of interest" description="Disordered" evidence="11">
    <location>
        <begin position="1"/>
        <end position="26"/>
    </location>
</feature>
<sequence length="923" mass="96075">MPGLGQRRRDHAHGRAGSARPLAPTGHDVRLKDAANGTAPWHALDAGQALARAGVGPEGLSSGEAAARLRRHGPNRLPEAPGRGLLARLRGQFENLLILVLIAAGAVTALLGHWTDSGVILAVVVLNAAIGLWQEGRAENALAGVRRLLSDTASVRRDGRRDSIAAADLVPGDIVLLEPGDRVPADLRLIEARGLRTQEAALTGESAAIDKHTDPVPPDAPLGDRRSMAFSGTLVAAGRGTGVVVATGPGSRIGRIGALLGAVETTATPLLRQIDRFARRLTTVILAVCLLVFGYAVGPGGYEWDEAFLAMVGMAVAAIPEGLPAVITIALALGVQRMAARRAIVRRLPAVETLGAVTVICTDKTGTLTLNEMVVRQVVTAPDRPAAEIGGEGYAPHGTVTGDRSAVAALARTGLLCNDAHLRADGSAWHVEGDPMEGALLALAAKAGLDAETERAAHRRRHEIPFDAAWSYMAVATEGPGGTTLHVKGAPDRLLPHCTRQSGPDGPVPIDRAAWAARIEALAASGHRVLAFAAKPLEGPDGIGHADIAGLTLLGLAGFIDPARPEAIAAAADCRRAGVAVKMITGDHALTALAVAAELGLDTQGGALTGGEIAAASEAELRRMARETSVFARAAPEHKLRLVEALQAEGHVVAMTGDGVNDAPALKRADAGIAMGIKGTEAAKQAARVVLTDDNFASIVAAVREGRTIHDNIRKVIAWNLPTNGGEALVIILAILIGLPLPITPVQILWINMVTAVALGLTLAFEPPEQGVMQRPPRRPGAALLDGEMIWRVALVSVLFGLAVFGLSAWVAARGADLAYARTLAVDLLVVMEIFYLFSVRYLHMTSVTRTGLLGTRAVWFGVALAVVAQLLFTFAPPLQAVFGSRPVSLADGAVVLGIGVVLLVVLEAEKLLRRRGRTVPVA</sequence>
<evidence type="ECO:0000256" key="6">
    <source>
        <dbReference type="ARBA" id="ARBA00022840"/>
    </source>
</evidence>
<dbReference type="Pfam" id="PF00689">
    <property type="entry name" value="Cation_ATPase_C"/>
    <property type="match status" value="1"/>
</dbReference>
<feature type="transmembrane region" description="Helical" evidence="12">
    <location>
        <begin position="308"/>
        <end position="333"/>
    </location>
</feature>
<dbReference type="InterPro" id="IPR036412">
    <property type="entry name" value="HAD-like_sf"/>
</dbReference>
<keyword evidence="8" id="KW-1278">Translocase</keyword>
<evidence type="ECO:0000256" key="10">
    <source>
        <dbReference type="ARBA" id="ARBA00023136"/>
    </source>
</evidence>
<comment type="subcellular location">
    <subcellularLocation>
        <location evidence="1">Endomembrane system</location>
        <topology evidence="1">Multi-pass membrane protein</topology>
    </subcellularLocation>
</comment>
<dbReference type="Gene3D" id="3.40.1110.10">
    <property type="entry name" value="Calcium-transporting ATPase, cytoplasmic domain N"/>
    <property type="match status" value="1"/>
</dbReference>
<feature type="transmembrane region" description="Helical" evidence="12">
    <location>
        <begin position="724"/>
        <end position="743"/>
    </location>
</feature>
<dbReference type="PANTHER" id="PTHR43294:SF20">
    <property type="entry name" value="P-TYPE ATPASE"/>
    <property type="match status" value="1"/>
</dbReference>
<dbReference type="GO" id="GO:0006883">
    <property type="term" value="P:intracellular sodium ion homeostasis"/>
    <property type="evidence" value="ECO:0007669"/>
    <property type="project" value="TreeGrafter"/>
</dbReference>
<comment type="similarity">
    <text evidence="2">Belongs to the cation transport ATPase (P-type) (TC 3.A.3) family. Type IIA subfamily.</text>
</comment>
<keyword evidence="15" id="KW-1185">Reference proteome</keyword>
<dbReference type="SMART" id="SM00831">
    <property type="entry name" value="Cation_ATPase_N"/>
    <property type="match status" value="1"/>
</dbReference>
<dbReference type="Pfam" id="PF00122">
    <property type="entry name" value="E1-E2_ATPase"/>
    <property type="match status" value="1"/>
</dbReference>
<dbReference type="InterPro" id="IPR023299">
    <property type="entry name" value="ATPase_P-typ_cyto_dom_N"/>
</dbReference>
<dbReference type="GO" id="GO:0016887">
    <property type="term" value="F:ATP hydrolysis activity"/>
    <property type="evidence" value="ECO:0007669"/>
    <property type="project" value="InterPro"/>
</dbReference>
<dbReference type="Pfam" id="PF08282">
    <property type="entry name" value="Hydrolase_3"/>
    <property type="match status" value="1"/>
</dbReference>
<dbReference type="PRINTS" id="PR00119">
    <property type="entry name" value="CATATPASE"/>
</dbReference>
<evidence type="ECO:0000256" key="12">
    <source>
        <dbReference type="SAM" id="Phobius"/>
    </source>
</evidence>
<dbReference type="InterPro" id="IPR050510">
    <property type="entry name" value="Cation_transp_ATPase_P-type"/>
</dbReference>
<dbReference type="SFLD" id="SFLDG00002">
    <property type="entry name" value="C1.7:_P-type_atpase_like"/>
    <property type="match status" value="1"/>
</dbReference>
<feature type="domain" description="Cation-transporting P-type ATPase N-terminal" evidence="13">
    <location>
        <begin position="40"/>
        <end position="113"/>
    </location>
</feature>
<keyword evidence="4 12" id="KW-0812">Transmembrane</keyword>
<evidence type="ECO:0000256" key="7">
    <source>
        <dbReference type="ARBA" id="ARBA00022842"/>
    </source>
</evidence>
<dbReference type="SUPFAM" id="SSF81660">
    <property type="entry name" value="Metal cation-transporting ATPase, ATP-binding domain N"/>
    <property type="match status" value="1"/>
</dbReference>
<dbReference type="InterPro" id="IPR001757">
    <property type="entry name" value="P_typ_ATPase"/>
</dbReference>
<proteinExistence type="inferred from homology"/>
<dbReference type="SUPFAM" id="SSF81665">
    <property type="entry name" value="Calcium ATPase, transmembrane domain M"/>
    <property type="match status" value="1"/>
</dbReference>
<evidence type="ECO:0000256" key="11">
    <source>
        <dbReference type="SAM" id="MobiDB-lite"/>
    </source>
</evidence>
<dbReference type="GO" id="GO:0030007">
    <property type="term" value="P:intracellular potassium ion homeostasis"/>
    <property type="evidence" value="ECO:0007669"/>
    <property type="project" value="TreeGrafter"/>
</dbReference>
<dbReference type="SUPFAM" id="SSF81653">
    <property type="entry name" value="Calcium ATPase, transduction domain A"/>
    <property type="match status" value="1"/>
</dbReference>
<dbReference type="GO" id="GO:0005886">
    <property type="term" value="C:plasma membrane"/>
    <property type="evidence" value="ECO:0007669"/>
    <property type="project" value="TreeGrafter"/>
</dbReference>
<evidence type="ECO:0000259" key="13">
    <source>
        <dbReference type="SMART" id="SM00831"/>
    </source>
</evidence>
<feature type="transmembrane region" description="Helical" evidence="12">
    <location>
        <begin position="93"/>
        <end position="111"/>
    </location>
</feature>
<dbReference type="SUPFAM" id="SSF56784">
    <property type="entry name" value="HAD-like"/>
    <property type="match status" value="1"/>
</dbReference>
<dbReference type="GO" id="GO:0005391">
    <property type="term" value="F:P-type sodium:potassium-exchanging transporter activity"/>
    <property type="evidence" value="ECO:0007669"/>
    <property type="project" value="TreeGrafter"/>
</dbReference>
<dbReference type="Proteomes" id="UP000198922">
    <property type="component" value="Unassembled WGS sequence"/>
</dbReference>
<dbReference type="GO" id="GO:1902600">
    <property type="term" value="P:proton transmembrane transport"/>
    <property type="evidence" value="ECO:0007669"/>
    <property type="project" value="TreeGrafter"/>
</dbReference>